<sequence>MYESHFGLSGKPFKLSPDPTFFYGSPHHSKAISYLRYGLESGEGFIVITGPVGTGKTTIARSLLSSLDDSITAIQLVTTHLSPDALINMIASNFGLQVEGLGKAETLKRLEGFLHSLHRQGKRALLVIDEAQNLPSETIEELRMLSNFQIDDKPLIQSFLLGQEELKPIIELPEMEQFRQRIIASCHLETLNTEQTREYILHRLSVVGWNHHPELADPIFQIISQYTGGVPRKINIFMDRLFLYAFMENVTTIDEAAVRSVMDEMGTELSGGLQPTGQIRAPKNANTVSSMHYGLAHGEQSVEIDRIHQILAEVNKVLDDVIARKTLTIKQLDRLIREKRKLLSSRGDALDNGRVAAPLRTNEATHVNGNPSANDLNPNHELQTHEQTPVASVHPANETNRLVEKRWLQQLIKERESGL</sequence>
<dbReference type="SMART" id="SM00382">
    <property type="entry name" value="AAA"/>
    <property type="match status" value="1"/>
</dbReference>
<evidence type="ECO:0000259" key="1">
    <source>
        <dbReference type="SMART" id="SM00382"/>
    </source>
</evidence>
<dbReference type="Pfam" id="PF13401">
    <property type="entry name" value="AAA_22"/>
    <property type="match status" value="1"/>
</dbReference>
<dbReference type="Gene3D" id="3.40.50.300">
    <property type="entry name" value="P-loop containing nucleotide triphosphate hydrolases"/>
    <property type="match status" value="1"/>
</dbReference>
<evidence type="ECO:0000313" key="2">
    <source>
        <dbReference type="EMBL" id="WPC72860.1"/>
    </source>
</evidence>
<dbReference type="RefSeq" id="WP_261892669.1">
    <property type="nucleotide sequence ID" value="NZ_AP024895.1"/>
</dbReference>
<dbReference type="PANTHER" id="PTHR35894">
    <property type="entry name" value="GENERAL SECRETION PATHWAY PROTEIN A-RELATED"/>
    <property type="match status" value="1"/>
</dbReference>
<dbReference type="InterPro" id="IPR017466">
    <property type="entry name" value="XrtA-assoc_ATPase-like"/>
</dbReference>
<dbReference type="InterPro" id="IPR027417">
    <property type="entry name" value="P-loop_NTPase"/>
</dbReference>
<dbReference type="Proteomes" id="UP001304071">
    <property type="component" value="Chromosome 1"/>
</dbReference>
<dbReference type="NCBIfam" id="TIGR03015">
    <property type="entry name" value="pepcterm_ATPase"/>
    <property type="match status" value="1"/>
</dbReference>
<dbReference type="EMBL" id="CP138203">
    <property type="protein sequence ID" value="WPC72860.1"/>
    <property type="molecule type" value="Genomic_DNA"/>
</dbReference>
<dbReference type="CDD" id="cd00009">
    <property type="entry name" value="AAA"/>
    <property type="match status" value="1"/>
</dbReference>
<feature type="domain" description="AAA+ ATPase" evidence="1">
    <location>
        <begin position="42"/>
        <end position="204"/>
    </location>
</feature>
<dbReference type="InterPro" id="IPR049945">
    <property type="entry name" value="AAA_22"/>
</dbReference>
<accession>A0ABZ0QBA3</accession>
<protein>
    <submittedName>
        <fullName evidence="2">XrtA-associated ATPase</fullName>
    </submittedName>
</protein>
<gene>
    <name evidence="2" type="ORF">R8Z52_12070</name>
</gene>
<evidence type="ECO:0000313" key="3">
    <source>
        <dbReference type="Proteomes" id="UP001304071"/>
    </source>
</evidence>
<proteinExistence type="predicted"/>
<dbReference type="InterPro" id="IPR052026">
    <property type="entry name" value="ExeA_AAA_ATPase_DNA-bind"/>
</dbReference>
<name>A0ABZ0QBA3_9VIBR</name>
<dbReference type="InterPro" id="IPR003593">
    <property type="entry name" value="AAA+_ATPase"/>
</dbReference>
<organism evidence="2 3">
    <name type="scientific">Vibrio porteresiae DSM 19223</name>
    <dbReference type="NCBI Taxonomy" id="1123496"/>
    <lineage>
        <taxon>Bacteria</taxon>
        <taxon>Pseudomonadati</taxon>
        <taxon>Pseudomonadota</taxon>
        <taxon>Gammaproteobacteria</taxon>
        <taxon>Vibrionales</taxon>
        <taxon>Vibrionaceae</taxon>
        <taxon>Vibrio</taxon>
    </lineage>
</organism>
<dbReference type="PANTHER" id="PTHR35894:SF1">
    <property type="entry name" value="PHOSPHORIBULOKINASE _ URIDINE KINASE FAMILY"/>
    <property type="match status" value="1"/>
</dbReference>
<keyword evidence="3" id="KW-1185">Reference proteome</keyword>
<reference evidence="2 3" key="1">
    <citation type="submission" date="2023-11" db="EMBL/GenBank/DDBJ databases">
        <title>Plant-associative lifestyle of Vibrio porteresiae and its evolutionary dynamics.</title>
        <authorList>
            <person name="Rameshkumar N."/>
            <person name="Kirti K."/>
        </authorList>
    </citation>
    <scope>NUCLEOTIDE SEQUENCE [LARGE SCALE GENOMIC DNA]</scope>
    <source>
        <strain evidence="2 3">MSSRF30</strain>
    </source>
</reference>
<dbReference type="SUPFAM" id="SSF52540">
    <property type="entry name" value="P-loop containing nucleoside triphosphate hydrolases"/>
    <property type="match status" value="1"/>
</dbReference>